<dbReference type="SUPFAM" id="SSF48452">
    <property type="entry name" value="TPR-like"/>
    <property type="match status" value="1"/>
</dbReference>
<dbReference type="Pfam" id="PF02518">
    <property type="entry name" value="HATPase_c"/>
    <property type="match status" value="1"/>
</dbReference>
<keyword evidence="8" id="KW-0902">Two-component regulatory system</keyword>
<evidence type="ECO:0000256" key="5">
    <source>
        <dbReference type="ARBA" id="ARBA00022741"/>
    </source>
</evidence>
<keyword evidence="3" id="KW-0597">Phosphoprotein</keyword>
<dbReference type="InterPro" id="IPR050482">
    <property type="entry name" value="Sensor_HK_TwoCompSys"/>
</dbReference>
<sequence length="583" mass="66739">MKLFALLVLVLGCSGLCQQACAKADSLTIDRVKREIKRVQGEKEYESVAKLYDQLGNLYHQQYGYNKYTMEAYFNSMKYYNLAGDSLGYYNVHISIGNYYTQDYFMQSYAEQYLRRARDYFERTKNQPKVIECRIGIANIDEKKEPISKTLITELRATEAMCVTYKQPYFQTYALNLLADTYLRLKRPDSASYFASRSLVMSKQLNINWLTSLNYFYLGIVEQFKNQHGKAIDYYQKSFAIANAEKNISTLRELSKHTADSYSYIKDYKNAYQYSLKTLDFTNQFYYSQQTKSIRLQELDSQIKTLAVEKQLAEEQSRHQRIINSTLISILLISILGVVALVFLRRQQKLIAHQQSVIAQQQIRQLELKSLQAMIEGQEGERSRIARDLHDGLGIQLSRIKLFVEAHQEQLPISVKDPLNQFLDEACTETRLISNNLRPYALSTFGLIPALEDLIQKLNLVNETKLTLEHYGDIPDLVDEASVMLYRVVQELLNNALKHAQAHTITIQIMANDESLLVSVDDDGQGGDFSDDSSQGNGIANIKSRIAYLGGQVMWQSTAERGTSVMISLPMTKLVKPTALMSV</sequence>
<feature type="chain" id="PRO_5045814084" description="histidine kinase" evidence="10">
    <location>
        <begin position="23"/>
        <end position="583"/>
    </location>
</feature>
<evidence type="ECO:0000256" key="10">
    <source>
        <dbReference type="SAM" id="SignalP"/>
    </source>
</evidence>
<dbReference type="InterPro" id="IPR005467">
    <property type="entry name" value="His_kinase_dom"/>
</dbReference>
<name>A0ABX0QGJ4_9BACT</name>
<keyword evidence="5" id="KW-0547">Nucleotide-binding</keyword>
<dbReference type="InterPro" id="IPR003594">
    <property type="entry name" value="HATPase_dom"/>
</dbReference>
<keyword evidence="10" id="KW-0732">Signal</keyword>
<dbReference type="InterPro" id="IPR011990">
    <property type="entry name" value="TPR-like_helical_dom_sf"/>
</dbReference>
<evidence type="ECO:0000256" key="7">
    <source>
        <dbReference type="ARBA" id="ARBA00022840"/>
    </source>
</evidence>
<dbReference type="InterPro" id="IPR011712">
    <property type="entry name" value="Sig_transdc_His_kin_sub3_dim/P"/>
</dbReference>
<evidence type="ECO:0000256" key="6">
    <source>
        <dbReference type="ARBA" id="ARBA00022777"/>
    </source>
</evidence>
<evidence type="ECO:0000256" key="1">
    <source>
        <dbReference type="ARBA" id="ARBA00000085"/>
    </source>
</evidence>
<dbReference type="EC" id="2.7.13.3" evidence="2"/>
<evidence type="ECO:0000259" key="11">
    <source>
        <dbReference type="PROSITE" id="PS50109"/>
    </source>
</evidence>
<evidence type="ECO:0000256" key="3">
    <source>
        <dbReference type="ARBA" id="ARBA00022553"/>
    </source>
</evidence>
<reference evidence="13" key="2">
    <citation type="submission" date="2023-07" db="EMBL/GenBank/DDBJ databases">
        <authorList>
            <person name="Jung D.-H."/>
        </authorList>
    </citation>
    <scope>NUCLEOTIDE SEQUENCE [LARGE SCALE GENOMIC DNA]</scope>
    <source>
        <strain evidence="13">JA-25</strain>
    </source>
</reference>
<keyword evidence="9" id="KW-0812">Transmembrane</keyword>
<proteinExistence type="predicted"/>
<evidence type="ECO:0000313" key="13">
    <source>
        <dbReference type="Proteomes" id="UP000606008"/>
    </source>
</evidence>
<evidence type="ECO:0000256" key="9">
    <source>
        <dbReference type="SAM" id="Phobius"/>
    </source>
</evidence>
<dbReference type="Gene3D" id="3.30.565.10">
    <property type="entry name" value="Histidine kinase-like ATPase, C-terminal domain"/>
    <property type="match status" value="1"/>
</dbReference>
<keyword evidence="4" id="KW-0808">Transferase</keyword>
<keyword evidence="9" id="KW-0472">Membrane</keyword>
<evidence type="ECO:0000313" key="12">
    <source>
        <dbReference type="EMBL" id="NID09988.1"/>
    </source>
</evidence>
<comment type="catalytic activity">
    <reaction evidence="1">
        <text>ATP + protein L-histidine = ADP + protein N-phospho-L-histidine.</text>
        <dbReference type="EC" id="2.7.13.3"/>
    </reaction>
</comment>
<dbReference type="PANTHER" id="PTHR24421:SF10">
    <property type="entry name" value="NITRATE_NITRITE SENSOR PROTEIN NARQ"/>
    <property type="match status" value="1"/>
</dbReference>
<evidence type="ECO:0000256" key="8">
    <source>
        <dbReference type="ARBA" id="ARBA00023012"/>
    </source>
</evidence>
<keyword evidence="7" id="KW-0067">ATP-binding</keyword>
<dbReference type="GO" id="GO:0016301">
    <property type="term" value="F:kinase activity"/>
    <property type="evidence" value="ECO:0007669"/>
    <property type="project" value="UniProtKB-KW"/>
</dbReference>
<comment type="caution">
    <text evidence="12">The sequence shown here is derived from an EMBL/GenBank/DDBJ whole genome shotgun (WGS) entry which is preliminary data.</text>
</comment>
<keyword evidence="9" id="KW-1133">Transmembrane helix</keyword>
<dbReference type="Proteomes" id="UP000606008">
    <property type="component" value="Unassembled WGS sequence"/>
</dbReference>
<evidence type="ECO:0000256" key="2">
    <source>
        <dbReference type="ARBA" id="ARBA00012438"/>
    </source>
</evidence>
<dbReference type="PROSITE" id="PS50109">
    <property type="entry name" value="HIS_KIN"/>
    <property type="match status" value="1"/>
</dbReference>
<protein>
    <recommendedName>
        <fullName evidence="2">histidine kinase</fullName>
        <ecNumber evidence="2">2.7.13.3</ecNumber>
    </recommendedName>
</protein>
<dbReference type="EMBL" id="WAEL01000002">
    <property type="protein sequence ID" value="NID09988.1"/>
    <property type="molecule type" value="Genomic_DNA"/>
</dbReference>
<feature type="transmembrane region" description="Helical" evidence="9">
    <location>
        <begin position="322"/>
        <end position="344"/>
    </location>
</feature>
<reference evidence="13" key="1">
    <citation type="submission" date="2019-09" db="EMBL/GenBank/DDBJ databases">
        <authorList>
            <person name="Jung D.-H."/>
        </authorList>
    </citation>
    <scope>NUCLEOTIDE SEQUENCE [LARGE SCALE GENOMIC DNA]</scope>
    <source>
        <strain evidence="13">JA-25</strain>
    </source>
</reference>
<keyword evidence="13" id="KW-1185">Reference proteome</keyword>
<dbReference type="Pfam" id="PF07730">
    <property type="entry name" value="HisKA_3"/>
    <property type="match status" value="1"/>
</dbReference>
<dbReference type="SUPFAM" id="SSF55874">
    <property type="entry name" value="ATPase domain of HSP90 chaperone/DNA topoisomerase II/histidine kinase"/>
    <property type="match status" value="1"/>
</dbReference>
<dbReference type="InterPro" id="IPR036890">
    <property type="entry name" value="HATPase_C_sf"/>
</dbReference>
<accession>A0ABX0QGJ4</accession>
<dbReference type="PANTHER" id="PTHR24421">
    <property type="entry name" value="NITRATE/NITRITE SENSOR PROTEIN NARX-RELATED"/>
    <property type="match status" value="1"/>
</dbReference>
<dbReference type="SMART" id="SM00387">
    <property type="entry name" value="HATPase_c"/>
    <property type="match status" value="1"/>
</dbReference>
<evidence type="ECO:0000256" key="4">
    <source>
        <dbReference type="ARBA" id="ARBA00022679"/>
    </source>
</evidence>
<dbReference type="CDD" id="cd16917">
    <property type="entry name" value="HATPase_UhpB-NarQ-NarX-like"/>
    <property type="match status" value="1"/>
</dbReference>
<gene>
    <name evidence="12" type="ORF">F7231_07370</name>
</gene>
<dbReference type="Gene3D" id="1.25.40.10">
    <property type="entry name" value="Tetratricopeptide repeat domain"/>
    <property type="match status" value="2"/>
</dbReference>
<dbReference type="Gene3D" id="1.20.5.1930">
    <property type="match status" value="1"/>
</dbReference>
<feature type="signal peptide" evidence="10">
    <location>
        <begin position="1"/>
        <end position="22"/>
    </location>
</feature>
<keyword evidence="6 12" id="KW-0418">Kinase</keyword>
<feature type="domain" description="Histidine kinase" evidence="11">
    <location>
        <begin position="384"/>
        <end position="573"/>
    </location>
</feature>
<organism evidence="12 13">
    <name type="scientific">Fibrivirga algicola</name>
    <dbReference type="NCBI Taxonomy" id="2950420"/>
    <lineage>
        <taxon>Bacteria</taxon>
        <taxon>Pseudomonadati</taxon>
        <taxon>Bacteroidota</taxon>
        <taxon>Cytophagia</taxon>
        <taxon>Cytophagales</taxon>
        <taxon>Spirosomataceae</taxon>
        <taxon>Fibrivirga</taxon>
    </lineage>
</organism>